<dbReference type="Proteomes" id="UP001415857">
    <property type="component" value="Unassembled WGS sequence"/>
</dbReference>
<evidence type="ECO:0000313" key="4">
    <source>
        <dbReference type="Proteomes" id="UP001415857"/>
    </source>
</evidence>
<comment type="caution">
    <text evidence="3">The sequence shown here is derived from an EMBL/GenBank/DDBJ whole genome shotgun (WGS) entry which is preliminary data.</text>
</comment>
<feature type="compositionally biased region" description="Polar residues" evidence="1">
    <location>
        <begin position="484"/>
        <end position="493"/>
    </location>
</feature>
<feature type="compositionally biased region" description="Low complexity" evidence="1">
    <location>
        <begin position="499"/>
        <end position="511"/>
    </location>
</feature>
<dbReference type="PANTHER" id="PTHR34677">
    <property type="match status" value="1"/>
</dbReference>
<dbReference type="PANTHER" id="PTHR34677:SF1">
    <property type="entry name" value="TRANSMEMBRANE PROTEIN"/>
    <property type="match status" value="1"/>
</dbReference>
<keyword evidence="2" id="KW-0472">Membrane</keyword>
<keyword evidence="2" id="KW-0812">Transmembrane</keyword>
<sequence>MVGSSSPTSSHSYASRIHHSGIFKSIQPKEENLVMAASVYGLPLSPIEYRSFFEAQNMKPEAEYILDPQNSNGWRDFNRSMFWLAVIGGSLILVHGLLLFILKLRKKNSEEQRDYGALTFPRFEIFLVLLALPCLCEASAALIRGGVPSGVVVGILQLGLAFFLLLALILFLSVGITFGKLLQYKEVHQEGQKFHWYQDIIRVTLGPGKRGQWTWKNEPNSVHRIRLGPIFEDLRGPPKYMVSQISGGNPQKHGDRIIPSDDETEDAEAPFIQKLFGILRIYYTVIESVKRVALGIVAGAYAENWSSKTPIITLLCITSFQLFFLVLKKPFIKKKVQLVEIISVSSELGIFASCLVLLLEEFSARDETKLGIFMLVLFLVGFFAQMINEWYALYGLTKQLDPAEKSFLWGLETALIGFLLLFIPWKMIENLDSKFPVIRRRVGETSETVSGTPEKPWLKQLREMAKASFKESGVSTERSRVVTDPSTSNTQWSGIWGTKRSGSSSMTSSSDYKSKPSGLDKDLEAIFAFK</sequence>
<keyword evidence="2" id="KW-1133">Transmembrane helix</keyword>
<gene>
    <name evidence="3" type="ORF">L1049_028405</name>
</gene>
<accession>A0AAP0RIP5</accession>
<feature type="transmembrane region" description="Helical" evidence="2">
    <location>
        <begin position="123"/>
        <end position="143"/>
    </location>
</feature>
<feature type="transmembrane region" description="Helical" evidence="2">
    <location>
        <begin position="155"/>
        <end position="178"/>
    </location>
</feature>
<feature type="transmembrane region" description="Helical" evidence="2">
    <location>
        <begin position="308"/>
        <end position="327"/>
    </location>
</feature>
<dbReference type="EMBL" id="JBBPBK010000009">
    <property type="protein sequence ID" value="KAK9278826.1"/>
    <property type="molecule type" value="Genomic_DNA"/>
</dbReference>
<keyword evidence="4" id="KW-1185">Reference proteome</keyword>
<feature type="transmembrane region" description="Helical" evidence="2">
    <location>
        <begin position="406"/>
        <end position="425"/>
    </location>
</feature>
<feature type="transmembrane region" description="Helical" evidence="2">
    <location>
        <begin position="371"/>
        <end position="394"/>
    </location>
</feature>
<dbReference type="AlphaFoldDB" id="A0AAP0RIP5"/>
<evidence type="ECO:0000256" key="1">
    <source>
        <dbReference type="SAM" id="MobiDB-lite"/>
    </source>
</evidence>
<protein>
    <submittedName>
        <fullName evidence="3">Uncharacterized protein</fullName>
    </submittedName>
</protein>
<feature type="transmembrane region" description="Helical" evidence="2">
    <location>
        <begin position="339"/>
        <end position="359"/>
    </location>
</feature>
<reference evidence="3 4" key="1">
    <citation type="journal article" date="2024" name="Plant J.">
        <title>Genome sequences and population genomics reveal climatic adaptation and genomic divergence between two closely related sweetgum species.</title>
        <authorList>
            <person name="Xu W.Q."/>
            <person name="Ren C.Q."/>
            <person name="Zhang X.Y."/>
            <person name="Comes H.P."/>
            <person name="Liu X.H."/>
            <person name="Li Y.G."/>
            <person name="Kettle C.J."/>
            <person name="Jalonen R."/>
            <person name="Gaisberger H."/>
            <person name="Ma Y.Z."/>
            <person name="Qiu Y.X."/>
        </authorList>
    </citation>
    <scope>NUCLEOTIDE SEQUENCE [LARGE SCALE GENOMIC DNA]</scope>
    <source>
        <strain evidence="3">Hangzhou</strain>
    </source>
</reference>
<organism evidence="3 4">
    <name type="scientific">Liquidambar formosana</name>
    <name type="common">Formosan gum</name>
    <dbReference type="NCBI Taxonomy" id="63359"/>
    <lineage>
        <taxon>Eukaryota</taxon>
        <taxon>Viridiplantae</taxon>
        <taxon>Streptophyta</taxon>
        <taxon>Embryophyta</taxon>
        <taxon>Tracheophyta</taxon>
        <taxon>Spermatophyta</taxon>
        <taxon>Magnoliopsida</taxon>
        <taxon>eudicotyledons</taxon>
        <taxon>Gunneridae</taxon>
        <taxon>Pentapetalae</taxon>
        <taxon>Saxifragales</taxon>
        <taxon>Altingiaceae</taxon>
        <taxon>Liquidambar</taxon>
    </lineage>
</organism>
<feature type="region of interest" description="Disordered" evidence="1">
    <location>
        <begin position="469"/>
        <end position="518"/>
    </location>
</feature>
<feature type="transmembrane region" description="Helical" evidence="2">
    <location>
        <begin position="81"/>
        <end position="102"/>
    </location>
</feature>
<evidence type="ECO:0000256" key="2">
    <source>
        <dbReference type="SAM" id="Phobius"/>
    </source>
</evidence>
<proteinExistence type="predicted"/>
<evidence type="ECO:0000313" key="3">
    <source>
        <dbReference type="EMBL" id="KAK9278826.1"/>
    </source>
</evidence>
<name>A0AAP0RIP5_LIQFO</name>